<protein>
    <recommendedName>
        <fullName evidence="3">Tetratricopeptide repeat protein</fullName>
    </recommendedName>
</protein>
<dbReference type="InterPro" id="IPR011990">
    <property type="entry name" value="TPR-like_helical_dom_sf"/>
</dbReference>
<gene>
    <name evidence="1" type="ORF">OG563_27850</name>
</gene>
<dbReference type="SUPFAM" id="SSF48452">
    <property type="entry name" value="TPR-like"/>
    <property type="match status" value="1"/>
</dbReference>
<name>A0ABZ1YM44_9NOCA</name>
<keyword evidence="2" id="KW-1185">Reference proteome</keyword>
<dbReference type="Gene3D" id="1.25.40.10">
    <property type="entry name" value="Tetratricopeptide repeat domain"/>
    <property type="match status" value="1"/>
</dbReference>
<accession>A0ABZ1YM44</accession>
<evidence type="ECO:0000313" key="2">
    <source>
        <dbReference type="Proteomes" id="UP001432062"/>
    </source>
</evidence>
<evidence type="ECO:0000313" key="1">
    <source>
        <dbReference type="EMBL" id="WUV43041.1"/>
    </source>
</evidence>
<dbReference type="Proteomes" id="UP001432062">
    <property type="component" value="Chromosome"/>
</dbReference>
<sequence length="650" mass="71312">MDTSEIRSALAQSRSLPPGRGRTERLEMLAAEAKSGPDRALEGSVLLELAQAYAYAGERDLAPVAYGRLLRIYDDFPAELGPMTHSVHWYLKWLTWGLIENPAVPLQTTYRWLDELESRYRQRGYSARPVLALRSDLARELGQHDLAAELLDAARAAPRDSMSDCDACERNQWGANYAQAGDDESALESWRPVIDGARSCAEEPHRVLGQALLPMLRTGRTAEARSAHLTGYPLVRHLPDLRRSVGEHIEFCALTGNEARGLEMLAEHAAWLTDSGADAAIRLAFISGVCVLLRRLTERDLGALEVGAGTVDSVCAELSVEIGELAARYDARNGNSVVSERVTARLAQQPLVDHLPLGVRNTLPRKVSAVVPARTATAEEQAEDALQLAELAAVRLVDYPNDAEQYLRQALSIGATALPAEHLARLSSQLVMVLSGQPGREYELADAALTAAARWEPISAADAIHLTFVAARACHRAGRHGEAAALFEQPLAAGEQPYPPAEMAIVRRQYGESLRKLNRFRDAAQQFVEAARLVHNDPGRVELEAELAWSAASVLDYCGEDEQAVVAFLRAAHLWGTLDRVGPRAKCLRSAAWLQLYGAGMESDRPWLTTMRDLLAELENLAETSPSPEVTTELLNTRTQLADMQRDEDR</sequence>
<reference evidence="1" key="1">
    <citation type="submission" date="2022-10" db="EMBL/GenBank/DDBJ databases">
        <title>The complete genomes of actinobacterial strains from the NBC collection.</title>
        <authorList>
            <person name="Joergensen T.S."/>
            <person name="Alvarez Arevalo M."/>
            <person name="Sterndorff E.B."/>
            <person name="Faurdal D."/>
            <person name="Vuksanovic O."/>
            <person name="Mourched A.-S."/>
            <person name="Charusanti P."/>
            <person name="Shaw S."/>
            <person name="Blin K."/>
            <person name="Weber T."/>
        </authorList>
    </citation>
    <scope>NUCLEOTIDE SEQUENCE</scope>
    <source>
        <strain evidence="1">NBC_01482</strain>
    </source>
</reference>
<proteinExistence type="predicted"/>
<organism evidence="1 2">
    <name type="scientific">Nocardia vinacea</name>
    <dbReference type="NCBI Taxonomy" id="96468"/>
    <lineage>
        <taxon>Bacteria</taxon>
        <taxon>Bacillati</taxon>
        <taxon>Actinomycetota</taxon>
        <taxon>Actinomycetes</taxon>
        <taxon>Mycobacteriales</taxon>
        <taxon>Nocardiaceae</taxon>
        <taxon>Nocardia</taxon>
    </lineage>
</organism>
<dbReference type="RefSeq" id="WP_329405623.1">
    <property type="nucleotide sequence ID" value="NZ_CP109441.1"/>
</dbReference>
<dbReference type="EMBL" id="CP109441">
    <property type="protein sequence ID" value="WUV43041.1"/>
    <property type="molecule type" value="Genomic_DNA"/>
</dbReference>
<evidence type="ECO:0008006" key="3">
    <source>
        <dbReference type="Google" id="ProtNLM"/>
    </source>
</evidence>